<feature type="domain" description="Hflx-type G" evidence="9">
    <location>
        <begin position="189"/>
        <end position="356"/>
    </location>
</feature>
<dbReference type="EMBL" id="VDCI01000002">
    <property type="protein sequence ID" value="TNJ37455.1"/>
    <property type="molecule type" value="Genomic_DNA"/>
</dbReference>
<dbReference type="PIRSF" id="PIRSF006809">
    <property type="entry name" value="GTP-binding_hflX_prd"/>
    <property type="match status" value="1"/>
</dbReference>
<dbReference type="Pfam" id="PF01926">
    <property type="entry name" value="MMR_HSR1"/>
    <property type="match status" value="1"/>
</dbReference>
<dbReference type="PROSITE" id="PS51705">
    <property type="entry name" value="G_HFLX"/>
    <property type="match status" value="1"/>
</dbReference>
<evidence type="ECO:0000256" key="1">
    <source>
        <dbReference type="ARBA" id="ARBA00022490"/>
    </source>
</evidence>
<evidence type="ECO:0000256" key="2">
    <source>
        <dbReference type="ARBA" id="ARBA00022723"/>
    </source>
</evidence>
<feature type="binding site" evidence="8">
    <location>
        <position position="223"/>
    </location>
    <ligand>
        <name>Mg(2+)</name>
        <dbReference type="ChEBI" id="CHEBI:18420"/>
    </ligand>
</feature>
<dbReference type="InterPro" id="IPR006073">
    <property type="entry name" value="GTP-bd"/>
</dbReference>
<dbReference type="InterPro" id="IPR030394">
    <property type="entry name" value="G_HFLX_dom"/>
</dbReference>
<evidence type="ECO:0000313" key="11">
    <source>
        <dbReference type="Proteomes" id="UP000309544"/>
    </source>
</evidence>
<comment type="similarity">
    <text evidence="6">Belongs to the TRAFAC class OBG-HflX-like GTPase superfamily. HflX GTPase family.</text>
</comment>
<keyword evidence="4 8" id="KW-0460">Magnesium</keyword>
<evidence type="ECO:0000259" key="9">
    <source>
        <dbReference type="PROSITE" id="PS51705"/>
    </source>
</evidence>
<evidence type="ECO:0000256" key="4">
    <source>
        <dbReference type="ARBA" id="ARBA00022842"/>
    </source>
</evidence>
<dbReference type="GO" id="GO:0005737">
    <property type="term" value="C:cytoplasm"/>
    <property type="evidence" value="ECO:0007669"/>
    <property type="project" value="UniProtKB-SubCell"/>
</dbReference>
<comment type="function">
    <text evidence="6">GTPase that associates with the 50S ribosomal subunit and may have a role during protein synthesis or ribosome biogenesis.</text>
</comment>
<dbReference type="AlphaFoldDB" id="A0A5C4S2A9"/>
<comment type="cofactor">
    <cofactor evidence="8">
        <name>Mg(2+)</name>
        <dbReference type="ChEBI" id="CHEBI:18420"/>
    </cofactor>
</comment>
<dbReference type="Gene3D" id="6.10.250.2860">
    <property type="match status" value="1"/>
</dbReference>
<dbReference type="GO" id="GO:0043022">
    <property type="term" value="F:ribosome binding"/>
    <property type="evidence" value="ECO:0007669"/>
    <property type="project" value="TreeGrafter"/>
</dbReference>
<dbReference type="PRINTS" id="PR00326">
    <property type="entry name" value="GTP1OBG"/>
</dbReference>
<dbReference type="HAMAP" id="MF_00900">
    <property type="entry name" value="GTPase_HflX"/>
    <property type="match status" value="1"/>
</dbReference>
<dbReference type="NCBIfam" id="TIGR03156">
    <property type="entry name" value="GTP_HflX"/>
    <property type="match status" value="1"/>
</dbReference>
<dbReference type="InterPro" id="IPR027417">
    <property type="entry name" value="P-loop_NTPase"/>
</dbReference>
<feature type="binding site" evidence="7">
    <location>
        <begin position="309"/>
        <end position="312"/>
    </location>
    <ligand>
        <name>GTP</name>
        <dbReference type="ChEBI" id="CHEBI:37565"/>
    </ligand>
</feature>
<feature type="binding site" evidence="7">
    <location>
        <begin position="243"/>
        <end position="246"/>
    </location>
    <ligand>
        <name>GTP</name>
        <dbReference type="ChEBI" id="CHEBI:37565"/>
    </ligand>
</feature>
<dbReference type="Pfam" id="PF13167">
    <property type="entry name" value="GTP-bdg_N"/>
    <property type="match status" value="1"/>
</dbReference>
<dbReference type="GO" id="GO:0046872">
    <property type="term" value="F:metal ion binding"/>
    <property type="evidence" value="ECO:0007669"/>
    <property type="project" value="UniProtKB-KW"/>
</dbReference>
<evidence type="ECO:0000256" key="3">
    <source>
        <dbReference type="ARBA" id="ARBA00022741"/>
    </source>
</evidence>
<dbReference type="FunFam" id="3.40.50.11060:FF:000001">
    <property type="entry name" value="GTPase HflX"/>
    <property type="match status" value="1"/>
</dbReference>
<evidence type="ECO:0000256" key="8">
    <source>
        <dbReference type="PIRSR" id="PIRSR006809-2"/>
    </source>
</evidence>
<keyword evidence="5 6" id="KW-0342">GTP-binding</keyword>
<feature type="binding site" evidence="7">
    <location>
        <begin position="195"/>
        <end position="202"/>
    </location>
    <ligand>
        <name>GTP</name>
        <dbReference type="ChEBI" id="CHEBI:37565"/>
    </ligand>
</feature>
<dbReference type="Gene3D" id="3.40.50.11060">
    <property type="entry name" value="GTPase HflX, N-terminal domain"/>
    <property type="match status" value="1"/>
</dbReference>
<organism evidence="10 11">
    <name type="scientific">Prosthecochloris vibrioformis</name>
    <name type="common">Chlorobium vibrioforme</name>
    <dbReference type="NCBI Taxonomy" id="1098"/>
    <lineage>
        <taxon>Bacteria</taxon>
        <taxon>Pseudomonadati</taxon>
        <taxon>Chlorobiota</taxon>
        <taxon>Chlorobiia</taxon>
        <taxon>Chlorobiales</taxon>
        <taxon>Chlorobiaceae</taxon>
        <taxon>Prosthecochloris</taxon>
    </lineage>
</organism>
<dbReference type="InterPro" id="IPR042108">
    <property type="entry name" value="GTPase_HflX_N_sf"/>
</dbReference>
<dbReference type="SUPFAM" id="SSF52540">
    <property type="entry name" value="P-loop containing nucleoside triphosphate hydrolases"/>
    <property type="match status" value="1"/>
</dbReference>
<accession>A0A5C4S2A9</accession>
<dbReference type="Gene3D" id="3.40.50.300">
    <property type="entry name" value="P-loop containing nucleotide triphosphate hydrolases"/>
    <property type="match status" value="1"/>
</dbReference>
<comment type="subunit">
    <text evidence="6">Monomer. Associates with the 50S ribosomal subunit.</text>
</comment>
<dbReference type="GO" id="GO:0003924">
    <property type="term" value="F:GTPase activity"/>
    <property type="evidence" value="ECO:0007669"/>
    <property type="project" value="UniProtKB-UniRule"/>
</dbReference>
<dbReference type="PANTHER" id="PTHR10229:SF0">
    <property type="entry name" value="GTP-BINDING PROTEIN 6-RELATED"/>
    <property type="match status" value="1"/>
</dbReference>
<dbReference type="GO" id="GO:0005525">
    <property type="term" value="F:GTP binding"/>
    <property type="evidence" value="ECO:0007669"/>
    <property type="project" value="UniProtKB-UniRule"/>
</dbReference>
<dbReference type="Proteomes" id="UP000309544">
    <property type="component" value="Unassembled WGS sequence"/>
</dbReference>
<dbReference type="InterPro" id="IPR016496">
    <property type="entry name" value="GTPase_HflX"/>
</dbReference>
<reference evidence="10 11" key="1">
    <citation type="submission" date="2019-05" db="EMBL/GenBank/DDBJ databases">
        <title>Draft Whole-Genome sequence of the green sulfur bacterium Prosthecochloris vibrioformis DSM 260.</title>
        <authorList>
            <person name="Meyer T.E."/>
            <person name="Kyndt J.A."/>
        </authorList>
    </citation>
    <scope>NUCLEOTIDE SEQUENCE [LARGE SCALE GENOMIC DNA]</scope>
    <source>
        <strain evidence="10 11">DSM 260</strain>
    </source>
</reference>
<evidence type="ECO:0000313" key="10">
    <source>
        <dbReference type="EMBL" id="TNJ37455.1"/>
    </source>
</evidence>
<keyword evidence="2 8" id="KW-0479">Metal-binding</keyword>
<name>A0A5C4S2A9_PROVB</name>
<comment type="subcellular location">
    <subcellularLocation>
        <location evidence="6">Cytoplasm</location>
    </subcellularLocation>
    <text evidence="6">May associate with membranes.</text>
</comment>
<feature type="binding site" evidence="7">
    <location>
        <begin position="221"/>
        <end position="225"/>
    </location>
    <ligand>
        <name>GTP</name>
        <dbReference type="ChEBI" id="CHEBI:37565"/>
    </ligand>
</feature>
<evidence type="ECO:0000256" key="5">
    <source>
        <dbReference type="ARBA" id="ARBA00023134"/>
    </source>
</evidence>
<dbReference type="InterPro" id="IPR032305">
    <property type="entry name" value="GTP-bd_M"/>
</dbReference>
<dbReference type="RefSeq" id="WP_139626370.1">
    <property type="nucleotide sequence ID" value="NZ_VDCI01000002.1"/>
</dbReference>
<proteinExistence type="inferred from homology"/>
<gene>
    <name evidence="6 10" type="primary">hflX</name>
    <name evidence="10" type="ORF">FGF68_03680</name>
</gene>
<sequence length="419" mass="47414">MLVGVSSSPETTRKMVEEYLEELAFLADTAGAEVVTRSIQERKVIDPAWFLGKGKVEELGHIIEGAEIDLVIFDEELSPVQARNLEKAFECKVLDRTELILQIFAVRAKSSQAKMQVELAQLEYLLPRLTRLWTHLSKQKGGIGTKGPGETQIETDRRLVRNRISILKKKLAGIARQHDIQTRDRQGTPRVALVGYTNAGKSTLMNALCPNAGAYAEDRLFATLDTRTRRLQLKLNKTVLLSDTVGFIRKLPHRLVECFRSTLDEVLQADFLLHIIDASHPGFEEQVQVVRQTLQEIGVRHANIIEVFNKIDAIEDPAALRSLSLRYPEAICISAARGLNLNALRHAVSDYVARDYRERTLRVHVADYHLISYLYEHAEVLDRRQEDEDVVITYRAHQNRLPDIDTRIKALDEGASNVA</sequence>
<feature type="binding site" evidence="8">
    <location>
        <position position="202"/>
    </location>
    <ligand>
        <name>Mg(2+)</name>
        <dbReference type="ChEBI" id="CHEBI:18420"/>
    </ligand>
</feature>
<keyword evidence="1 6" id="KW-0963">Cytoplasm</keyword>
<dbReference type="Pfam" id="PF16360">
    <property type="entry name" value="GTP-bdg_M"/>
    <property type="match status" value="1"/>
</dbReference>
<evidence type="ECO:0000256" key="7">
    <source>
        <dbReference type="PIRSR" id="PIRSR006809-1"/>
    </source>
</evidence>
<evidence type="ECO:0000256" key="6">
    <source>
        <dbReference type="HAMAP-Rule" id="MF_00900"/>
    </source>
</evidence>
<dbReference type="PANTHER" id="PTHR10229">
    <property type="entry name" value="GTP-BINDING PROTEIN HFLX"/>
    <property type="match status" value="1"/>
</dbReference>
<protein>
    <recommendedName>
        <fullName evidence="6">GTPase HflX</fullName>
    </recommendedName>
    <alternativeName>
        <fullName evidence="6">GTP-binding protein HflX</fullName>
    </alternativeName>
</protein>
<keyword evidence="3 6" id="KW-0547">Nucleotide-binding</keyword>
<dbReference type="InterPro" id="IPR025121">
    <property type="entry name" value="GTPase_HflX_N"/>
</dbReference>
<comment type="caution">
    <text evidence="10">The sequence shown here is derived from an EMBL/GenBank/DDBJ whole genome shotgun (WGS) entry which is preliminary data.</text>
</comment>
<keyword evidence="11" id="KW-1185">Reference proteome</keyword>
<dbReference type="CDD" id="cd01878">
    <property type="entry name" value="HflX"/>
    <property type="match status" value="1"/>
</dbReference>